<dbReference type="SUPFAM" id="SSF53098">
    <property type="entry name" value="Ribonuclease H-like"/>
    <property type="match status" value="1"/>
</dbReference>
<feature type="domain" description="Integrase catalytic" evidence="2">
    <location>
        <begin position="1"/>
        <end position="161"/>
    </location>
</feature>
<keyword evidence="1" id="KW-0694">RNA-binding</keyword>
<dbReference type="EMBL" id="AVOT02002248">
    <property type="protein sequence ID" value="MBW0469686.1"/>
    <property type="molecule type" value="Genomic_DNA"/>
</dbReference>
<dbReference type="PANTHER" id="PTHR37984:SF5">
    <property type="entry name" value="PROTEIN NYNRIN-LIKE"/>
    <property type="match status" value="1"/>
</dbReference>
<evidence type="ECO:0000256" key="1">
    <source>
        <dbReference type="ARBA" id="ARBA00022884"/>
    </source>
</evidence>
<name>A0A9Q3BRR8_9BASI</name>
<comment type="caution">
    <text evidence="3">The sequence shown here is derived from an EMBL/GenBank/DDBJ whole genome shotgun (WGS) entry which is preliminary data.</text>
</comment>
<dbReference type="Gene3D" id="3.30.420.10">
    <property type="entry name" value="Ribonuclease H-like superfamily/Ribonuclease H"/>
    <property type="match status" value="1"/>
</dbReference>
<dbReference type="OrthoDB" id="3227343at2759"/>
<reference evidence="3" key="1">
    <citation type="submission" date="2021-03" db="EMBL/GenBank/DDBJ databases">
        <title>Draft genome sequence of rust myrtle Austropuccinia psidii MF-1, a brazilian biotype.</title>
        <authorList>
            <person name="Quecine M.C."/>
            <person name="Pachon D.M.R."/>
            <person name="Bonatelli M.L."/>
            <person name="Correr F.H."/>
            <person name="Franceschini L.M."/>
            <person name="Leite T.F."/>
            <person name="Margarido G.R.A."/>
            <person name="Almeida C.A."/>
            <person name="Ferrarezi J.A."/>
            <person name="Labate C.A."/>
        </authorList>
    </citation>
    <scope>NUCLEOTIDE SEQUENCE</scope>
    <source>
        <strain evidence="3">MF-1</strain>
    </source>
</reference>
<dbReference type="InterPro" id="IPR050951">
    <property type="entry name" value="Retrovirus_Pol_polyprotein"/>
</dbReference>
<dbReference type="GO" id="GO:0015074">
    <property type="term" value="P:DNA integration"/>
    <property type="evidence" value="ECO:0007669"/>
    <property type="project" value="InterPro"/>
</dbReference>
<dbReference type="InterPro" id="IPR012337">
    <property type="entry name" value="RNaseH-like_sf"/>
</dbReference>
<accession>A0A9Q3BRR8</accession>
<keyword evidence="4" id="KW-1185">Reference proteome</keyword>
<dbReference type="GO" id="GO:0005634">
    <property type="term" value="C:nucleus"/>
    <property type="evidence" value="ECO:0007669"/>
    <property type="project" value="UniProtKB-ARBA"/>
</dbReference>
<dbReference type="Proteomes" id="UP000765509">
    <property type="component" value="Unassembled WGS sequence"/>
</dbReference>
<sequence>MDWVTGLVPGGKENFNSCLILVYRFSKSMRCLPCHNTDTAMDTALLFWNNIISTCGVPKIIISDRDPKFISEFWTNFYDLLGTKLAFSTAYHPQTDGLAERMIQKMEDIVRRFCAYGMEYKDHEGYTHDWVTLLPEVQLAYNTSQHSTTGETPALVEEGWNPLLPVDHLKKNPLTIHPTSKDFHEMWKKACDTTAKCIAEEKEYNKQRWDKSHMEPDLKEEDQVLVKHPVFPVSLVKPYFQTEEDKFPSRKKNPTPPEIVKVEDYPGPVKKIIKARKIRLNGKDQRHSLVRFKNQTADKDKWLAEDAIPDGNFHLRGFRASRRTEQSHQL</sequence>
<organism evidence="3 4">
    <name type="scientific">Austropuccinia psidii MF-1</name>
    <dbReference type="NCBI Taxonomy" id="1389203"/>
    <lineage>
        <taxon>Eukaryota</taxon>
        <taxon>Fungi</taxon>
        <taxon>Dikarya</taxon>
        <taxon>Basidiomycota</taxon>
        <taxon>Pucciniomycotina</taxon>
        <taxon>Pucciniomycetes</taxon>
        <taxon>Pucciniales</taxon>
        <taxon>Sphaerophragmiaceae</taxon>
        <taxon>Austropuccinia</taxon>
    </lineage>
</organism>
<dbReference type="InterPro" id="IPR036397">
    <property type="entry name" value="RNaseH_sf"/>
</dbReference>
<dbReference type="PANTHER" id="PTHR37984">
    <property type="entry name" value="PROTEIN CBG26694"/>
    <property type="match status" value="1"/>
</dbReference>
<evidence type="ECO:0000313" key="4">
    <source>
        <dbReference type="Proteomes" id="UP000765509"/>
    </source>
</evidence>
<evidence type="ECO:0000313" key="3">
    <source>
        <dbReference type="EMBL" id="MBW0469686.1"/>
    </source>
</evidence>
<dbReference type="PROSITE" id="PS50994">
    <property type="entry name" value="INTEGRASE"/>
    <property type="match status" value="1"/>
</dbReference>
<proteinExistence type="predicted"/>
<protein>
    <recommendedName>
        <fullName evidence="2">Integrase catalytic domain-containing protein</fullName>
    </recommendedName>
</protein>
<dbReference type="AlphaFoldDB" id="A0A9Q3BRR8"/>
<evidence type="ECO:0000259" key="2">
    <source>
        <dbReference type="PROSITE" id="PS50994"/>
    </source>
</evidence>
<dbReference type="GO" id="GO:0003723">
    <property type="term" value="F:RNA binding"/>
    <property type="evidence" value="ECO:0007669"/>
    <property type="project" value="UniProtKB-KW"/>
</dbReference>
<gene>
    <name evidence="3" type="ORF">O181_009401</name>
</gene>
<dbReference type="InterPro" id="IPR001584">
    <property type="entry name" value="Integrase_cat-core"/>
</dbReference>